<name>A0ACC4DUE2_PURLI</name>
<comment type="caution">
    <text evidence="1">The sequence shown here is derived from an EMBL/GenBank/DDBJ whole genome shotgun (WGS) entry which is preliminary data.</text>
</comment>
<proteinExistence type="predicted"/>
<accession>A0ACC4DUE2</accession>
<gene>
    <name evidence="1" type="ORF">ACCO45_007072</name>
</gene>
<dbReference type="EMBL" id="JBGNUJ010000006">
    <property type="protein sequence ID" value="KAL3958910.1"/>
    <property type="molecule type" value="Genomic_DNA"/>
</dbReference>
<organism evidence="1 2">
    <name type="scientific">Purpureocillium lilacinum</name>
    <name type="common">Paecilomyces lilacinus</name>
    <dbReference type="NCBI Taxonomy" id="33203"/>
    <lineage>
        <taxon>Eukaryota</taxon>
        <taxon>Fungi</taxon>
        <taxon>Dikarya</taxon>
        <taxon>Ascomycota</taxon>
        <taxon>Pezizomycotina</taxon>
        <taxon>Sordariomycetes</taxon>
        <taxon>Hypocreomycetidae</taxon>
        <taxon>Hypocreales</taxon>
        <taxon>Ophiocordycipitaceae</taxon>
        <taxon>Purpureocillium</taxon>
    </lineage>
</organism>
<reference evidence="1" key="1">
    <citation type="submission" date="2024-12" db="EMBL/GenBank/DDBJ databases">
        <title>Comparative genomics and development of molecular markers within Purpureocillium lilacinum and among Purpureocillium species.</title>
        <authorList>
            <person name="Yeh Z.-Y."/>
            <person name="Ni N.-T."/>
            <person name="Lo P.-H."/>
            <person name="Mushyakhwo K."/>
            <person name="Lin C.-F."/>
            <person name="Nai Y.-S."/>
        </authorList>
    </citation>
    <scope>NUCLEOTIDE SEQUENCE</scope>
    <source>
        <strain evidence="1">NCHU-NPUST-175</strain>
    </source>
</reference>
<evidence type="ECO:0000313" key="2">
    <source>
        <dbReference type="Proteomes" id="UP001638806"/>
    </source>
</evidence>
<sequence>MEGGTLVREWLIRPAHRESRKIAGGALHHGTGPAPAPPASSSEVPGWVVPSNGRFQGSGRVDGRPEVIEEIVWNAISRTMDGMLSLSAMDGSRSLAQARRGDVQIGHKRHRAFVAKVLSLHLGLSDPTHMLHYFRATSLASLKSNASTHDVRRRVSRCVLARRSPQNGEINADFSTPSSPFYHRMSTGR</sequence>
<protein>
    <submittedName>
        <fullName evidence="1">Uncharacterized protein</fullName>
    </submittedName>
</protein>
<evidence type="ECO:0000313" key="1">
    <source>
        <dbReference type="EMBL" id="KAL3958910.1"/>
    </source>
</evidence>
<dbReference type="Proteomes" id="UP001638806">
    <property type="component" value="Unassembled WGS sequence"/>
</dbReference>
<keyword evidence="2" id="KW-1185">Reference proteome</keyword>